<evidence type="ECO:0000313" key="3">
    <source>
        <dbReference type="Proteomes" id="UP000246715"/>
    </source>
</evidence>
<feature type="transmembrane region" description="Helical" evidence="1">
    <location>
        <begin position="42"/>
        <end position="64"/>
    </location>
</feature>
<sequence length="100" mass="11392">MKLSFLQNIKRKASDATLHDPYQFPKAYTARAFEFLTPNLDLLIFCLVSSDAFLPVLEILIFCLASSDAFLPVLEILIFCFVSSVRFKPVLTMLIFFFAS</sequence>
<dbReference type="EMBL" id="DQ491001">
    <property type="protein sequence ID" value="ABT14238.1"/>
    <property type="molecule type" value="Genomic_DNA"/>
</dbReference>
<keyword evidence="1" id="KW-0472">Membrane</keyword>
<accession>A7IV64</accession>
<protein>
    <submittedName>
        <fullName evidence="2">Uncharacterized protein m684R</fullName>
    </submittedName>
</protein>
<evidence type="ECO:0000313" key="2">
    <source>
        <dbReference type="EMBL" id="ABT14238.1"/>
    </source>
</evidence>
<organismHost>
    <name type="scientific">Paramecium bursaria</name>
    <dbReference type="NCBI Taxonomy" id="74790"/>
</organismHost>
<gene>
    <name evidence="2" type="primary">m684R</name>
    <name evidence="2" type="ORF">MT325_m684R</name>
</gene>
<organism evidence="2 3">
    <name type="scientific">Paramecium bursaria Chlorella virus MT325</name>
    <name type="common">PBCV-MT325</name>
    <dbReference type="NCBI Taxonomy" id="346932"/>
    <lineage>
        <taxon>Viruses</taxon>
        <taxon>Varidnaviria</taxon>
        <taxon>Bamfordvirae</taxon>
        <taxon>Nucleocytoviricota</taxon>
        <taxon>Megaviricetes</taxon>
        <taxon>Algavirales</taxon>
        <taxon>Phycodnaviridae</taxon>
        <taxon>Chlorovirus</taxon>
        <taxon>Chlorovirus conductrix</taxon>
        <taxon>Paramecium bursaria Chlorella virus A1</taxon>
    </lineage>
</organism>
<evidence type="ECO:0000256" key="1">
    <source>
        <dbReference type="SAM" id="Phobius"/>
    </source>
</evidence>
<name>A7IV64_PBCVM</name>
<dbReference type="Proteomes" id="UP000246715">
    <property type="component" value="Segment"/>
</dbReference>
<feature type="transmembrane region" description="Helical" evidence="1">
    <location>
        <begin position="76"/>
        <end position="99"/>
    </location>
</feature>
<keyword evidence="1" id="KW-1133">Transmembrane helix</keyword>
<keyword evidence="1" id="KW-0812">Transmembrane</keyword>
<reference evidence="2 3" key="1">
    <citation type="journal article" date="2007" name="Virology">
        <title>Sequence and annotation of the 314-kb MT325 and the 321-kb FR483 viruses that infect Chlorella Pbi.</title>
        <authorList>
            <person name="Fitzgerald L.A."/>
            <person name="Graves M.V."/>
            <person name="Li X."/>
            <person name="Feldblyum T."/>
            <person name="Hartigan J."/>
            <person name="Van Etten J.L."/>
        </authorList>
    </citation>
    <scope>NUCLEOTIDE SEQUENCE [LARGE SCALE GENOMIC DNA]</scope>
    <source>
        <strain evidence="2 3">MT325</strain>
    </source>
</reference>
<proteinExistence type="predicted"/>